<name>V4KFS7_EUTSA</name>
<dbReference type="InterPro" id="IPR032675">
    <property type="entry name" value="LRR_dom_sf"/>
</dbReference>
<dbReference type="InterPro" id="IPR050232">
    <property type="entry name" value="FBL13/AtMIF1-like"/>
</dbReference>
<evidence type="ECO:0000259" key="1">
    <source>
        <dbReference type="PROSITE" id="PS50181"/>
    </source>
</evidence>
<dbReference type="Proteomes" id="UP000030689">
    <property type="component" value="Unassembled WGS sequence"/>
</dbReference>
<feature type="domain" description="F-box" evidence="1">
    <location>
        <begin position="1"/>
        <end position="37"/>
    </location>
</feature>
<dbReference type="Gramene" id="ESQ28677">
    <property type="protein sequence ID" value="ESQ28677"/>
    <property type="gene ID" value="EUTSA_v10019567mg"/>
</dbReference>
<dbReference type="InterPro" id="IPR055411">
    <property type="entry name" value="LRR_FXL15/At3g58940/PEG3-like"/>
</dbReference>
<dbReference type="Gene3D" id="3.80.10.10">
    <property type="entry name" value="Ribonuclease Inhibitor"/>
    <property type="match status" value="1"/>
</dbReference>
<dbReference type="InterPro" id="IPR036047">
    <property type="entry name" value="F-box-like_dom_sf"/>
</dbReference>
<sequence>MDRISGLPDELLVKVLLFLPTKVAVSTSILSKRWERVWMWLPKIKFTDRDYSESECNRLRCFLDRNLPLHKALVIETLRLKFSKLHCKPEDIKLWVVIAVSLYLRKLDLSYSSYLDNDKLLPSSLFTCRSLVILKIKGKILLDVPRMACLPSLETLQLHRVIYFNEASLQRLLSSCPVLKALLVNFCGSGTMRKFTVIVPSLQILSLYIPDDGAFDGFDYNGESHYCLIENMPKLREADVDVVFPNIKSLIESITSIKRITICSFKAVYGEGLVFNQLQHLKICLCSNYSGNLIVRFLKHSPNLRVLDLFIMGGDHQPTDMFSWDQPSNVPECVLSSLQIFNWSGYKGEPKERDLAVYILKNACRLMTFTIS</sequence>
<reference evidence="2 3" key="1">
    <citation type="journal article" date="2013" name="Front. Plant Sci.">
        <title>The Reference Genome of the Halophytic Plant Eutrema salsugineum.</title>
        <authorList>
            <person name="Yang R."/>
            <person name="Jarvis D.E."/>
            <person name="Chen H."/>
            <person name="Beilstein M.A."/>
            <person name="Grimwood J."/>
            <person name="Jenkins J."/>
            <person name="Shu S."/>
            <person name="Prochnik S."/>
            <person name="Xin M."/>
            <person name="Ma C."/>
            <person name="Schmutz J."/>
            <person name="Wing R.A."/>
            <person name="Mitchell-Olds T."/>
            <person name="Schumaker K.S."/>
            <person name="Wang X."/>
        </authorList>
    </citation>
    <scope>NUCLEOTIDE SEQUENCE [LARGE SCALE GENOMIC DNA]</scope>
</reference>
<dbReference type="SUPFAM" id="SSF52047">
    <property type="entry name" value="RNI-like"/>
    <property type="match status" value="1"/>
</dbReference>
<dbReference type="EMBL" id="KI517953">
    <property type="protein sequence ID" value="ESQ28677.1"/>
    <property type="molecule type" value="Genomic_DNA"/>
</dbReference>
<dbReference type="Pfam" id="PF24758">
    <property type="entry name" value="LRR_At5g56370"/>
    <property type="match status" value="1"/>
</dbReference>
<dbReference type="PROSITE" id="PS50181">
    <property type="entry name" value="FBOX"/>
    <property type="match status" value="1"/>
</dbReference>
<protein>
    <recommendedName>
        <fullName evidence="1">F-box domain-containing protein</fullName>
    </recommendedName>
</protein>
<dbReference type="SUPFAM" id="SSF81383">
    <property type="entry name" value="F-box domain"/>
    <property type="match status" value="1"/>
</dbReference>
<accession>V4KFS7</accession>
<dbReference type="InterPro" id="IPR053781">
    <property type="entry name" value="F-box_AtFBL13-like"/>
</dbReference>
<dbReference type="InterPro" id="IPR006566">
    <property type="entry name" value="FBD"/>
</dbReference>
<evidence type="ECO:0000313" key="3">
    <source>
        <dbReference type="Proteomes" id="UP000030689"/>
    </source>
</evidence>
<dbReference type="InterPro" id="IPR001810">
    <property type="entry name" value="F-box_dom"/>
</dbReference>
<keyword evidence="3" id="KW-1185">Reference proteome</keyword>
<evidence type="ECO:0000313" key="2">
    <source>
        <dbReference type="EMBL" id="ESQ28677.1"/>
    </source>
</evidence>
<dbReference type="CDD" id="cd22160">
    <property type="entry name" value="F-box_AtFBL13-like"/>
    <property type="match status" value="1"/>
</dbReference>
<dbReference type="OMA" id="KMWVVIA"/>
<dbReference type="STRING" id="72664.V4KFS7"/>
<dbReference type="Pfam" id="PF08387">
    <property type="entry name" value="FBD"/>
    <property type="match status" value="1"/>
</dbReference>
<dbReference type="Pfam" id="PF00646">
    <property type="entry name" value="F-box"/>
    <property type="match status" value="1"/>
</dbReference>
<feature type="non-terminal residue" evidence="2">
    <location>
        <position position="372"/>
    </location>
</feature>
<gene>
    <name evidence="2" type="ORF">EUTSA_v10019567mg</name>
</gene>
<proteinExistence type="predicted"/>
<dbReference type="AlphaFoldDB" id="V4KFS7"/>
<dbReference type="PANTHER" id="PTHR31900:SF28">
    <property type="entry name" value="FBD DOMAIN-CONTAINING PROTEIN"/>
    <property type="match status" value="1"/>
</dbReference>
<dbReference type="PANTHER" id="PTHR31900">
    <property type="entry name" value="F-BOX/RNI SUPERFAMILY PROTEIN-RELATED"/>
    <property type="match status" value="1"/>
</dbReference>
<organism evidence="2 3">
    <name type="scientific">Eutrema salsugineum</name>
    <name type="common">Saltwater cress</name>
    <name type="synonym">Sisymbrium salsugineum</name>
    <dbReference type="NCBI Taxonomy" id="72664"/>
    <lineage>
        <taxon>Eukaryota</taxon>
        <taxon>Viridiplantae</taxon>
        <taxon>Streptophyta</taxon>
        <taxon>Embryophyta</taxon>
        <taxon>Tracheophyta</taxon>
        <taxon>Spermatophyta</taxon>
        <taxon>Magnoliopsida</taxon>
        <taxon>eudicotyledons</taxon>
        <taxon>Gunneridae</taxon>
        <taxon>Pentapetalae</taxon>
        <taxon>rosids</taxon>
        <taxon>malvids</taxon>
        <taxon>Brassicales</taxon>
        <taxon>Brassicaceae</taxon>
        <taxon>Eutremeae</taxon>
        <taxon>Eutrema</taxon>
    </lineage>
</organism>
<dbReference type="KEGG" id="eus:EUTSA_v10019567mg"/>